<protein>
    <recommendedName>
        <fullName evidence="5">Alpha/beta hydrolase fold-3 domain-containing protein</fullName>
    </recommendedName>
</protein>
<evidence type="ECO:0000313" key="7">
    <source>
        <dbReference type="Proteomes" id="UP000887568"/>
    </source>
</evidence>
<feature type="chain" id="PRO_5036791135" description="Alpha/beta hydrolase fold-3 domain-containing protein" evidence="4">
    <location>
        <begin position="21"/>
        <end position="407"/>
    </location>
</feature>
<feature type="signal peptide" evidence="4">
    <location>
        <begin position="1"/>
        <end position="20"/>
    </location>
</feature>
<dbReference type="PANTHER" id="PTHR48081">
    <property type="entry name" value="AB HYDROLASE SUPERFAMILY PROTEIN C4A8.06C"/>
    <property type="match status" value="1"/>
</dbReference>
<keyword evidence="4" id="KW-0732">Signal</keyword>
<sequence>MARCMLAVLVVAVAVAAYLALLPVPEDVADSPWTIKVAAFKLRFSIFWKLVLPTGINDWLDERSRANARAAGPRVPYTDTVFDRVPVRIFADEPAGGKTDKRPAIVYYHGGGWIRGSVDSYHPVTALMARNLNLVVVSVEYRLAPKYPFPTPLDDCSAATVWFLKHLGDFNVDPARIAVMGDSAGGNLAAAMAQRFTFDPQYRDLPKPKLQVLIYPALQAFDFYTTSFQQLGDLKTLILDRLYVAYAWDLYGRGKKGQGSSLKAMMHNNHTSSAAKKSALVKKCLSHDLIPDEFKQTGYEVPSTDFGDEDIYKEIKDVLLNPDFAPLMREDLRGLPEAYILTAEYDVLRDDGIMYAKRLEKAGVPVTWKHYKKGYHGMFSLDNHPLPSSPVGDKSVSDFIQFASENL</sequence>
<evidence type="ECO:0000256" key="2">
    <source>
        <dbReference type="ARBA" id="ARBA00022801"/>
    </source>
</evidence>
<feature type="active site" evidence="3">
    <location>
        <position position="346"/>
    </location>
</feature>
<dbReference type="OrthoDB" id="408631at2759"/>
<evidence type="ECO:0000256" key="3">
    <source>
        <dbReference type="PIRSR" id="PIRSR037251-1"/>
    </source>
</evidence>
<dbReference type="GO" id="GO:0016020">
    <property type="term" value="C:membrane"/>
    <property type="evidence" value="ECO:0007669"/>
    <property type="project" value="InterPro"/>
</dbReference>
<dbReference type="PANTHER" id="PTHR48081:SF8">
    <property type="entry name" value="ALPHA_BETA HYDROLASE FOLD-3 DOMAIN-CONTAINING PROTEIN-RELATED"/>
    <property type="match status" value="1"/>
</dbReference>
<dbReference type="Pfam" id="PF07859">
    <property type="entry name" value="Abhydrolase_3"/>
    <property type="match status" value="2"/>
</dbReference>
<evidence type="ECO:0000313" key="6">
    <source>
        <dbReference type="EnsemblMetazoa" id="XP_038051239.1"/>
    </source>
</evidence>
<dbReference type="InterPro" id="IPR017157">
    <property type="entry name" value="Arylacetamide_deacetylase"/>
</dbReference>
<evidence type="ECO:0000256" key="4">
    <source>
        <dbReference type="SAM" id="SignalP"/>
    </source>
</evidence>
<feature type="active site" evidence="3">
    <location>
        <position position="376"/>
    </location>
</feature>
<feature type="active site" evidence="3">
    <location>
        <position position="183"/>
    </location>
</feature>
<dbReference type="InterPro" id="IPR050300">
    <property type="entry name" value="GDXG_lipolytic_enzyme"/>
</dbReference>
<dbReference type="RefSeq" id="XP_038051239.1">
    <property type="nucleotide sequence ID" value="XM_038195311.1"/>
</dbReference>
<organism evidence="6 7">
    <name type="scientific">Patiria miniata</name>
    <name type="common">Bat star</name>
    <name type="synonym">Asterina miniata</name>
    <dbReference type="NCBI Taxonomy" id="46514"/>
    <lineage>
        <taxon>Eukaryota</taxon>
        <taxon>Metazoa</taxon>
        <taxon>Echinodermata</taxon>
        <taxon>Eleutherozoa</taxon>
        <taxon>Asterozoa</taxon>
        <taxon>Asteroidea</taxon>
        <taxon>Valvatacea</taxon>
        <taxon>Valvatida</taxon>
        <taxon>Asterinidae</taxon>
        <taxon>Patiria</taxon>
    </lineage>
</organism>
<dbReference type="EnsemblMetazoa" id="XM_038195311.1">
    <property type="protein sequence ID" value="XP_038051239.1"/>
    <property type="gene ID" value="LOC119724317"/>
</dbReference>
<accession>A0A913ZIP0</accession>
<keyword evidence="7" id="KW-1185">Reference proteome</keyword>
<feature type="domain" description="Alpha/beta hydrolase fold-3" evidence="5">
    <location>
        <begin position="105"/>
        <end position="255"/>
    </location>
</feature>
<dbReference type="Gene3D" id="3.40.50.1820">
    <property type="entry name" value="alpha/beta hydrolase"/>
    <property type="match status" value="1"/>
</dbReference>
<evidence type="ECO:0000259" key="5">
    <source>
        <dbReference type="Pfam" id="PF07859"/>
    </source>
</evidence>
<dbReference type="OMA" id="EERHHFM"/>
<keyword evidence="2" id="KW-0378">Hydrolase</keyword>
<dbReference type="SUPFAM" id="SSF53474">
    <property type="entry name" value="alpha/beta-Hydrolases"/>
    <property type="match status" value="1"/>
</dbReference>
<evidence type="ECO:0000256" key="1">
    <source>
        <dbReference type="ARBA" id="ARBA00010515"/>
    </source>
</evidence>
<name>A0A913ZIP0_PATMI</name>
<reference evidence="6" key="1">
    <citation type="submission" date="2022-11" db="UniProtKB">
        <authorList>
            <consortium name="EnsemblMetazoa"/>
        </authorList>
    </citation>
    <scope>IDENTIFICATION</scope>
</reference>
<dbReference type="GeneID" id="119724317"/>
<feature type="domain" description="Alpha/beta hydrolase fold-3" evidence="5">
    <location>
        <begin position="316"/>
        <end position="379"/>
    </location>
</feature>
<dbReference type="Proteomes" id="UP000887568">
    <property type="component" value="Unplaced"/>
</dbReference>
<dbReference type="GO" id="GO:0052689">
    <property type="term" value="F:carboxylic ester hydrolase activity"/>
    <property type="evidence" value="ECO:0007669"/>
    <property type="project" value="InterPro"/>
</dbReference>
<dbReference type="AlphaFoldDB" id="A0A913ZIP0"/>
<comment type="similarity">
    <text evidence="1">Belongs to the 'GDXG' lipolytic enzyme family.</text>
</comment>
<dbReference type="PIRSF" id="PIRSF037251">
    <property type="entry name" value="Arylacetamide_deacetylase"/>
    <property type="match status" value="1"/>
</dbReference>
<dbReference type="InterPro" id="IPR013094">
    <property type="entry name" value="AB_hydrolase_3"/>
</dbReference>
<dbReference type="InterPro" id="IPR029058">
    <property type="entry name" value="AB_hydrolase_fold"/>
</dbReference>
<proteinExistence type="inferred from homology"/>